<dbReference type="SUPFAM" id="SSF56752">
    <property type="entry name" value="D-aminoacid aminotransferase-like PLP-dependent enzymes"/>
    <property type="match status" value="1"/>
</dbReference>
<dbReference type="GO" id="GO:0005739">
    <property type="term" value="C:mitochondrion"/>
    <property type="evidence" value="ECO:0007669"/>
    <property type="project" value="TreeGrafter"/>
</dbReference>
<organism evidence="4 5">
    <name type="scientific">Hypsibius exemplaris</name>
    <name type="common">Freshwater tardigrade</name>
    <dbReference type="NCBI Taxonomy" id="2072580"/>
    <lineage>
        <taxon>Eukaryota</taxon>
        <taxon>Metazoa</taxon>
        <taxon>Ecdysozoa</taxon>
        <taxon>Tardigrada</taxon>
        <taxon>Eutardigrada</taxon>
        <taxon>Parachela</taxon>
        <taxon>Hypsibioidea</taxon>
        <taxon>Hypsibiidae</taxon>
        <taxon>Hypsibius</taxon>
    </lineage>
</organism>
<sequence>MHWLLGKNPTKVISFKFCRQRRSNAKKKDFDGNELTRCIAQLIDADRSWVPQSPASSLYVRPTFIGTEGTLGVTRSKEALLYVITGPVGPGL</sequence>
<reference evidence="5" key="1">
    <citation type="submission" date="2017-01" db="EMBL/GenBank/DDBJ databases">
        <title>Comparative genomics of anhydrobiosis in the tardigrade Hypsibius dujardini.</title>
        <authorList>
            <person name="Yoshida Y."/>
            <person name="Koutsovoulos G."/>
            <person name="Laetsch D."/>
            <person name="Stevens L."/>
            <person name="Kumar S."/>
            <person name="Horikawa D."/>
            <person name="Ishino K."/>
            <person name="Komine S."/>
            <person name="Tomita M."/>
            <person name="Blaxter M."/>
            <person name="Arakawa K."/>
        </authorList>
    </citation>
    <scope>NUCLEOTIDE SEQUENCE [LARGE SCALE GENOMIC DNA]</scope>
    <source>
        <strain evidence="5">Z151</strain>
    </source>
</reference>
<evidence type="ECO:0000256" key="3">
    <source>
        <dbReference type="ARBA" id="ARBA00022898"/>
    </source>
</evidence>
<evidence type="ECO:0000313" key="5">
    <source>
        <dbReference type="Proteomes" id="UP000192578"/>
    </source>
</evidence>
<dbReference type="Proteomes" id="UP000192578">
    <property type="component" value="Unassembled WGS sequence"/>
</dbReference>
<dbReference type="GO" id="GO:0004084">
    <property type="term" value="F:branched-chain-amino-acid transaminase activity"/>
    <property type="evidence" value="ECO:0007669"/>
    <property type="project" value="InterPro"/>
</dbReference>
<dbReference type="InterPro" id="IPR043131">
    <property type="entry name" value="BCAT-like_N"/>
</dbReference>
<accession>A0A9X6RPS2</accession>
<keyword evidence="3" id="KW-0663">Pyridoxal phosphate</keyword>
<dbReference type="AlphaFoldDB" id="A0A9X6RPS2"/>
<gene>
    <name evidence="4" type="ORF">BV898_19593</name>
</gene>
<protein>
    <submittedName>
        <fullName evidence="4">Uncharacterized protein</fullName>
    </submittedName>
</protein>
<evidence type="ECO:0000256" key="1">
    <source>
        <dbReference type="ARBA" id="ARBA00001933"/>
    </source>
</evidence>
<dbReference type="OrthoDB" id="1732691at2759"/>
<dbReference type="PANTHER" id="PTHR11825:SF44">
    <property type="entry name" value="BRANCHED-CHAIN-AMINO-ACID AMINOTRANSFERASE"/>
    <property type="match status" value="1"/>
</dbReference>
<proteinExistence type="inferred from homology"/>
<evidence type="ECO:0000256" key="2">
    <source>
        <dbReference type="ARBA" id="ARBA00009320"/>
    </source>
</evidence>
<dbReference type="GO" id="GO:0009099">
    <property type="term" value="P:L-valine biosynthetic process"/>
    <property type="evidence" value="ECO:0007669"/>
    <property type="project" value="TreeGrafter"/>
</dbReference>
<comment type="similarity">
    <text evidence="2">Belongs to the class-IV pyridoxal-phosphate-dependent aminotransferase family.</text>
</comment>
<dbReference type="Gene3D" id="3.30.470.10">
    <property type="match status" value="1"/>
</dbReference>
<name>A0A9X6RPS2_HYPEX</name>
<dbReference type="EMBL" id="MTYJ01000579">
    <property type="protein sequence ID" value="OWA55205.1"/>
    <property type="molecule type" value="Genomic_DNA"/>
</dbReference>
<dbReference type="InterPro" id="IPR036038">
    <property type="entry name" value="Aminotransferase-like"/>
</dbReference>
<comment type="caution">
    <text evidence="4">The sequence shown here is derived from an EMBL/GenBank/DDBJ whole genome shotgun (WGS) entry which is preliminary data.</text>
</comment>
<keyword evidence="5" id="KW-1185">Reference proteome</keyword>
<evidence type="ECO:0000313" key="4">
    <source>
        <dbReference type="EMBL" id="OWA55205.1"/>
    </source>
</evidence>
<comment type="cofactor">
    <cofactor evidence="1">
        <name>pyridoxal 5'-phosphate</name>
        <dbReference type="ChEBI" id="CHEBI:597326"/>
    </cofactor>
</comment>
<dbReference type="GO" id="GO:0009098">
    <property type="term" value="P:L-leucine biosynthetic process"/>
    <property type="evidence" value="ECO:0007669"/>
    <property type="project" value="TreeGrafter"/>
</dbReference>
<dbReference type="InterPro" id="IPR005786">
    <property type="entry name" value="B_amino_transII"/>
</dbReference>
<dbReference type="PANTHER" id="PTHR11825">
    <property type="entry name" value="SUBGROUP IIII AMINOTRANSFERASE"/>
    <property type="match status" value="1"/>
</dbReference>